<reference evidence="2 3" key="1">
    <citation type="journal article" date="2015" name="Genome Biol. Evol.">
        <title>Comparative Genomics of a Bacterivorous Green Alga Reveals Evolutionary Causalities and Consequences of Phago-Mixotrophic Mode of Nutrition.</title>
        <authorList>
            <person name="Burns J.A."/>
            <person name="Paasch A."/>
            <person name="Narechania A."/>
            <person name="Kim E."/>
        </authorList>
    </citation>
    <scope>NUCLEOTIDE SEQUENCE [LARGE SCALE GENOMIC DNA]</scope>
    <source>
        <strain evidence="2 3">PLY_AMNH</strain>
    </source>
</reference>
<organism evidence="2 3">
    <name type="scientific">Cymbomonas tetramitiformis</name>
    <dbReference type="NCBI Taxonomy" id="36881"/>
    <lineage>
        <taxon>Eukaryota</taxon>
        <taxon>Viridiplantae</taxon>
        <taxon>Chlorophyta</taxon>
        <taxon>Pyramimonadophyceae</taxon>
        <taxon>Pyramimonadales</taxon>
        <taxon>Pyramimonadaceae</taxon>
        <taxon>Cymbomonas</taxon>
    </lineage>
</organism>
<feature type="region of interest" description="Disordered" evidence="1">
    <location>
        <begin position="1"/>
        <end position="26"/>
    </location>
</feature>
<proteinExistence type="predicted"/>
<comment type="caution">
    <text evidence="2">The sequence shown here is derived from an EMBL/GenBank/DDBJ whole genome shotgun (WGS) entry which is preliminary data.</text>
</comment>
<gene>
    <name evidence="2" type="ORF">CYMTET_48645</name>
</gene>
<dbReference type="EMBL" id="LGRX02033363">
    <property type="protein sequence ID" value="KAK3241598.1"/>
    <property type="molecule type" value="Genomic_DNA"/>
</dbReference>
<protein>
    <submittedName>
        <fullName evidence="2">Uncharacterized protein</fullName>
    </submittedName>
</protein>
<dbReference type="AlphaFoldDB" id="A0AAE0EUR6"/>
<name>A0AAE0EUR6_9CHLO</name>
<dbReference type="Proteomes" id="UP001190700">
    <property type="component" value="Unassembled WGS sequence"/>
</dbReference>
<evidence type="ECO:0000313" key="3">
    <source>
        <dbReference type="Proteomes" id="UP001190700"/>
    </source>
</evidence>
<evidence type="ECO:0000313" key="2">
    <source>
        <dbReference type="EMBL" id="KAK3241598.1"/>
    </source>
</evidence>
<evidence type="ECO:0000256" key="1">
    <source>
        <dbReference type="SAM" id="MobiDB-lite"/>
    </source>
</evidence>
<keyword evidence="3" id="KW-1185">Reference proteome</keyword>
<sequence>MASDRLENLSFQNSVTTESISGTGDSVSQQLAAEYWYNGGRLTQKTFDADNIMARSLRGPSSYQEILQ</sequence>
<accession>A0AAE0EUR6</accession>
<feature type="compositionally biased region" description="Polar residues" evidence="1">
    <location>
        <begin position="9"/>
        <end position="26"/>
    </location>
</feature>